<keyword evidence="2" id="KW-0808">Transferase</keyword>
<evidence type="ECO:0000313" key="4">
    <source>
        <dbReference type="EMBL" id="QGY72601.1"/>
    </source>
</evidence>
<dbReference type="InterPro" id="IPR043502">
    <property type="entry name" value="DNA/RNA_pol_sf"/>
</dbReference>
<sequence>MTFGNDKPAARQCRDYNSRTVQTVTRAVSTWARLFERPLPSVTFSSKTCIDLSAEVKEMLASCPSSIEEERMAWQSIKKLLPDSCRCMNSPLIQKVAAGFKRPPRILPRGYLKFARRVTSSLFRLGWDQGVYEDHVLTTSPPLSGSTDCVRSEGGVLGSGIDQPSFLDACLRGFQGDIDFRAELTVVQSAGKPRPLSKFSAGTLYLRPLHKAIYDTLSSQRWLCRGDVTTEKLCQAGFVRIDGEVLTSGDYKSATDGLSIEVAEVILECLLAKSSSVPASIQRAALQSLRPNLFSLSEDLDFVPNIGQMMGSYLSFPLLCLQNYIAFAYAAHIEGRNVDEMPLMINGDDILFRSDPEFSQRWMDLVLSLGLEVERTKTSVDHSYGSLNSTLIRRKAGKYVVVPTVRFGMLRHCENFLALSSVFRDFVAGIRGSLRYRVGQAFFSWHLSEIKLSRLTTLELGFRGSLAWRLTRKWGLKMAPLEYSPPKDVVDHNVVLSSERCRFVDPATVSKESRYASAREMASWKFSIEFSRDLVSRGWLDFYIQLSSIRRDSPDFSSYLSGFGERCRITTTIAETLRRFLVPVPVRLESFAQFFGTEVLEDVLPTYEEAVRDFGWVEVTKGDRK</sequence>
<dbReference type="RefSeq" id="YP_010800265.1">
    <property type="nucleotide sequence ID" value="NC_076800.1"/>
</dbReference>
<keyword evidence="3" id="KW-0548">Nucleotidyltransferase</keyword>
<evidence type="ECO:0000256" key="1">
    <source>
        <dbReference type="ARBA" id="ARBA00022484"/>
    </source>
</evidence>
<evidence type="ECO:0000256" key="3">
    <source>
        <dbReference type="ARBA" id="ARBA00022695"/>
    </source>
</evidence>
<dbReference type="SUPFAM" id="SSF56672">
    <property type="entry name" value="DNA/RNA polymerases"/>
    <property type="match status" value="1"/>
</dbReference>
<keyword evidence="1" id="KW-0696">RNA-directed RNA polymerase</keyword>
<evidence type="ECO:0000256" key="2">
    <source>
        <dbReference type="ARBA" id="ARBA00022679"/>
    </source>
</evidence>
<accession>A0ABX6FJ03</accession>
<dbReference type="GeneID" id="80538803"/>
<name>A0ABX6FJ03_9VIRU</name>
<dbReference type="InterPro" id="IPR008686">
    <property type="entry name" value="RNA_pol_mitovir"/>
</dbReference>
<evidence type="ECO:0000313" key="5">
    <source>
        <dbReference type="Proteomes" id="UP000830372"/>
    </source>
</evidence>
<reference evidence="4 5" key="1">
    <citation type="journal article" date="2020" name="Virus Evol.">
        <title>Analysis of the virome associated to grapevine downy mildew lesions reveals new mycovirus lineages.</title>
        <authorList>
            <person name="Chiapello M."/>
            <person name="Rodriguez-Romero J."/>
            <person name="Ayllon M.A."/>
            <person name="Turina M."/>
        </authorList>
    </citation>
    <scope>NUCLEOTIDE SEQUENCE [LARGE SCALE GENOMIC DNA]</scope>
    <source>
        <strain evidence="4">DMG-B_53902</strain>
    </source>
</reference>
<dbReference type="Pfam" id="PF05919">
    <property type="entry name" value="Mitovir_RNA_pol"/>
    <property type="match status" value="1"/>
</dbReference>
<proteinExistence type="predicted"/>
<keyword evidence="5" id="KW-1185">Reference proteome</keyword>
<protein>
    <submittedName>
        <fullName evidence="4">RNA dependent RNA polymerase</fullName>
    </submittedName>
</protein>
<dbReference type="EMBL" id="MN532658">
    <property type="protein sequence ID" value="QGY72601.1"/>
    <property type="molecule type" value="Genomic_RNA"/>
</dbReference>
<dbReference type="Proteomes" id="UP000830372">
    <property type="component" value="Segment"/>
</dbReference>
<organism evidence="4 5">
    <name type="scientific">Plasmopara viticola lesion associated ourmia-like virus 71</name>
    <dbReference type="NCBI Taxonomy" id="2686544"/>
    <lineage>
        <taxon>Viruses</taxon>
        <taxon>Riboviria</taxon>
        <taxon>Orthornavirae</taxon>
        <taxon>Lenarviricota</taxon>
        <taxon>Miaviricetes</taxon>
        <taxon>Ourlivirales</taxon>
        <taxon>Botourmiaviridae</taxon>
        <taxon>Scleroulivirus</taxon>
        <taxon>Scleroulivirus kappaplasmoparae</taxon>
    </lineage>
</organism>